<dbReference type="STRING" id="1617427.UZ20_WS6002001069"/>
<accession>A0A136KEM4</accession>
<dbReference type="GO" id="GO:0043952">
    <property type="term" value="P:protein transport by the Sec complex"/>
    <property type="evidence" value="ECO:0007669"/>
    <property type="project" value="UniProtKB-UniRule"/>
</dbReference>
<keyword evidence="8 9" id="KW-0472">Membrane</keyword>
<dbReference type="EMBL" id="JYPD01000029">
    <property type="protein sequence ID" value="KXK07852.1"/>
    <property type="molecule type" value="Genomic_DNA"/>
</dbReference>
<evidence type="ECO:0000256" key="8">
    <source>
        <dbReference type="ARBA" id="ARBA00023136"/>
    </source>
</evidence>
<dbReference type="PANTHER" id="PTHR33910:SF1">
    <property type="entry name" value="PROTEIN TRANSLOCASE SUBUNIT SECE"/>
    <property type="match status" value="1"/>
</dbReference>
<dbReference type="GO" id="GO:0008320">
    <property type="term" value="F:protein transmembrane transporter activity"/>
    <property type="evidence" value="ECO:0007669"/>
    <property type="project" value="UniProtKB-UniRule"/>
</dbReference>
<evidence type="ECO:0000256" key="6">
    <source>
        <dbReference type="ARBA" id="ARBA00022989"/>
    </source>
</evidence>
<protein>
    <recommendedName>
        <fullName evidence="9">Protein translocase subunit SecE</fullName>
    </recommendedName>
</protein>
<dbReference type="GO" id="GO:0065002">
    <property type="term" value="P:intracellular protein transmembrane transport"/>
    <property type="evidence" value="ECO:0007669"/>
    <property type="project" value="UniProtKB-UniRule"/>
</dbReference>
<comment type="caution">
    <text evidence="10">The sequence shown here is derived from an EMBL/GenBank/DDBJ whole genome shotgun (WGS) entry which is preliminary data.</text>
</comment>
<dbReference type="AlphaFoldDB" id="A0A136KEM4"/>
<dbReference type="HAMAP" id="MF_00422">
    <property type="entry name" value="SecE"/>
    <property type="match status" value="1"/>
</dbReference>
<dbReference type="GO" id="GO:0005886">
    <property type="term" value="C:plasma membrane"/>
    <property type="evidence" value="ECO:0007669"/>
    <property type="project" value="UniProtKB-SubCell"/>
</dbReference>
<reference evidence="10 11" key="1">
    <citation type="submission" date="2015-02" db="EMBL/GenBank/DDBJ databases">
        <title>Improved understanding of the partial-nitritation anammox process through 23 genomes representing the majority of the microbial community.</title>
        <authorList>
            <person name="Speth D.R."/>
            <person name="In T Zandt M."/>
            <person name="Guerrero Cruz S."/>
            <person name="Jetten M.S."/>
            <person name="Dutilh B.E."/>
        </authorList>
    </citation>
    <scope>NUCLEOTIDE SEQUENCE [LARGE SCALE GENOMIC DNA]</scope>
    <source>
        <strain evidence="10">OLB21</strain>
    </source>
</reference>
<comment type="subcellular location">
    <subcellularLocation>
        <location evidence="9">Cell membrane</location>
        <topology evidence="9">Single-pass membrane protein</topology>
    </subcellularLocation>
    <subcellularLocation>
        <location evidence="1">Membrane</location>
    </subcellularLocation>
</comment>
<keyword evidence="2 9" id="KW-0813">Transport</keyword>
<evidence type="ECO:0000313" key="11">
    <source>
        <dbReference type="Proteomes" id="UP000070449"/>
    </source>
</evidence>
<dbReference type="Gene3D" id="1.20.5.1030">
    <property type="entry name" value="Preprotein translocase secy subunit"/>
    <property type="match status" value="1"/>
</dbReference>
<dbReference type="Proteomes" id="UP000070449">
    <property type="component" value="Unassembled WGS sequence"/>
</dbReference>
<dbReference type="GO" id="GO:0009306">
    <property type="term" value="P:protein secretion"/>
    <property type="evidence" value="ECO:0007669"/>
    <property type="project" value="UniProtKB-UniRule"/>
</dbReference>
<feature type="transmembrane region" description="Helical" evidence="9">
    <location>
        <begin position="38"/>
        <end position="61"/>
    </location>
</feature>
<sequence length="70" mass="7757">MKKILGVPKSIANFLQEVIQEIKLVEFPSRSEVVRKTAIVFAVSITMGIILLGLDTLLVAIRNYLTSLTI</sequence>
<dbReference type="GO" id="GO:0006605">
    <property type="term" value="P:protein targeting"/>
    <property type="evidence" value="ECO:0007669"/>
    <property type="project" value="UniProtKB-UniRule"/>
</dbReference>
<organism evidence="10 11">
    <name type="scientific">candidate division WS6 bacterium OLB21</name>
    <dbReference type="NCBI Taxonomy" id="1617427"/>
    <lineage>
        <taxon>Bacteria</taxon>
        <taxon>Candidatus Dojkabacteria</taxon>
    </lineage>
</organism>
<evidence type="ECO:0000256" key="3">
    <source>
        <dbReference type="ARBA" id="ARBA00022475"/>
    </source>
</evidence>
<evidence type="ECO:0000256" key="7">
    <source>
        <dbReference type="ARBA" id="ARBA00023010"/>
    </source>
</evidence>
<comment type="subunit">
    <text evidence="9">Component of the Sec protein translocase complex. Heterotrimer consisting of SecY, SecE and SecG subunits. The heterotrimers can form oligomers, although 1 heterotrimer is thought to be able to translocate proteins. Interacts with the ribosome. Interacts with SecDF, and other proteins may be involved. Interacts with SecA.</text>
</comment>
<comment type="similarity">
    <text evidence="9">Belongs to the SecE/SEC61-gamma family.</text>
</comment>
<evidence type="ECO:0000256" key="1">
    <source>
        <dbReference type="ARBA" id="ARBA00004370"/>
    </source>
</evidence>
<evidence type="ECO:0000256" key="4">
    <source>
        <dbReference type="ARBA" id="ARBA00022692"/>
    </source>
</evidence>
<keyword evidence="5 9" id="KW-0653">Protein transport</keyword>
<keyword evidence="7 9" id="KW-0811">Translocation</keyword>
<keyword evidence="4 9" id="KW-0812">Transmembrane</keyword>
<name>A0A136KEM4_9BACT</name>
<dbReference type="PANTHER" id="PTHR33910">
    <property type="entry name" value="PROTEIN TRANSLOCASE SUBUNIT SECE"/>
    <property type="match status" value="1"/>
</dbReference>
<comment type="function">
    <text evidence="9">Essential subunit of the Sec protein translocation channel SecYEG. Clamps together the 2 halves of SecY. May contact the channel plug during translocation.</text>
</comment>
<dbReference type="InterPro" id="IPR038379">
    <property type="entry name" value="SecE_sf"/>
</dbReference>
<dbReference type="InterPro" id="IPR001901">
    <property type="entry name" value="Translocase_SecE/Sec61-g"/>
</dbReference>
<keyword evidence="3 9" id="KW-1003">Cell membrane</keyword>
<proteinExistence type="inferred from homology"/>
<evidence type="ECO:0000256" key="2">
    <source>
        <dbReference type="ARBA" id="ARBA00022448"/>
    </source>
</evidence>
<keyword evidence="6 9" id="KW-1133">Transmembrane helix</keyword>
<evidence type="ECO:0000256" key="9">
    <source>
        <dbReference type="HAMAP-Rule" id="MF_00422"/>
    </source>
</evidence>
<dbReference type="Pfam" id="PF00584">
    <property type="entry name" value="SecE"/>
    <property type="match status" value="1"/>
</dbReference>
<dbReference type="NCBIfam" id="TIGR00964">
    <property type="entry name" value="secE_bact"/>
    <property type="match status" value="1"/>
</dbReference>
<gene>
    <name evidence="9 10" type="primary">secE</name>
    <name evidence="10" type="ORF">UZ20_WS6002001069</name>
</gene>
<dbReference type="InterPro" id="IPR005807">
    <property type="entry name" value="SecE_bac"/>
</dbReference>
<evidence type="ECO:0000313" key="10">
    <source>
        <dbReference type="EMBL" id="KXK07852.1"/>
    </source>
</evidence>
<evidence type="ECO:0000256" key="5">
    <source>
        <dbReference type="ARBA" id="ARBA00022927"/>
    </source>
</evidence>